<reference evidence="2" key="1">
    <citation type="submission" date="2020-04" db="EMBL/GenBank/DDBJ databases">
        <authorList>
            <person name="Zhang T."/>
        </authorList>
    </citation>
    <scope>NUCLEOTIDE SEQUENCE</scope>
    <source>
        <strain evidence="2">HKST-UBA13</strain>
    </source>
</reference>
<organism evidence="2 3">
    <name type="scientific">Candidatus Dojkabacteria bacterium</name>
    <dbReference type="NCBI Taxonomy" id="2099670"/>
    <lineage>
        <taxon>Bacteria</taxon>
        <taxon>Candidatus Dojkabacteria</taxon>
    </lineage>
</organism>
<proteinExistence type="predicted"/>
<feature type="compositionally biased region" description="Basic and acidic residues" evidence="1">
    <location>
        <begin position="49"/>
        <end position="61"/>
    </location>
</feature>
<comment type="caution">
    <text evidence="2">The sequence shown here is derived from an EMBL/GenBank/DDBJ whole genome shotgun (WGS) entry which is preliminary data.</text>
</comment>
<gene>
    <name evidence="2" type="ORF">KC678_04080</name>
</gene>
<dbReference type="EMBL" id="JAGQLJ010000098">
    <property type="protein sequence ID" value="MCA9381417.1"/>
    <property type="molecule type" value="Genomic_DNA"/>
</dbReference>
<dbReference type="AlphaFoldDB" id="A0A955RGM8"/>
<dbReference type="Proteomes" id="UP000775877">
    <property type="component" value="Unassembled WGS sequence"/>
</dbReference>
<protein>
    <submittedName>
        <fullName evidence="2">Uncharacterized protein</fullName>
    </submittedName>
</protein>
<evidence type="ECO:0000313" key="2">
    <source>
        <dbReference type="EMBL" id="MCA9381417.1"/>
    </source>
</evidence>
<evidence type="ECO:0000256" key="1">
    <source>
        <dbReference type="SAM" id="MobiDB-lite"/>
    </source>
</evidence>
<sequence length="68" mass="7922">MSIAQDMYDGDCCTWCNVYFTKRHGFPVACDRCWKEAIEEFGSEEEVIKETGVHKHNHPELSPEDEIE</sequence>
<evidence type="ECO:0000313" key="3">
    <source>
        <dbReference type="Proteomes" id="UP000775877"/>
    </source>
</evidence>
<reference evidence="2" key="2">
    <citation type="journal article" date="2021" name="Microbiome">
        <title>Successional dynamics and alternative stable states in a saline activated sludge microbial community over 9 years.</title>
        <authorList>
            <person name="Wang Y."/>
            <person name="Ye J."/>
            <person name="Ju F."/>
            <person name="Liu L."/>
            <person name="Boyd J.A."/>
            <person name="Deng Y."/>
            <person name="Parks D.H."/>
            <person name="Jiang X."/>
            <person name="Yin X."/>
            <person name="Woodcroft B.J."/>
            <person name="Tyson G.W."/>
            <person name="Hugenholtz P."/>
            <person name="Polz M.F."/>
            <person name="Zhang T."/>
        </authorList>
    </citation>
    <scope>NUCLEOTIDE SEQUENCE</scope>
    <source>
        <strain evidence="2">HKST-UBA13</strain>
    </source>
</reference>
<name>A0A955RGM8_9BACT</name>
<accession>A0A955RGM8</accession>
<feature type="region of interest" description="Disordered" evidence="1">
    <location>
        <begin position="49"/>
        <end position="68"/>
    </location>
</feature>